<accession>A0A3T0JV12</accession>
<proteinExistence type="predicted"/>
<dbReference type="GO" id="GO:0016706">
    <property type="term" value="F:2-oxoglutarate-dependent dioxygenase activity"/>
    <property type="evidence" value="ECO:0007669"/>
    <property type="project" value="UniProtKB-ARBA"/>
</dbReference>
<dbReference type="Pfam" id="PF05721">
    <property type="entry name" value="PhyH"/>
    <property type="match status" value="1"/>
</dbReference>
<dbReference type="InterPro" id="IPR008775">
    <property type="entry name" value="Phytyl_CoA_dOase-like"/>
</dbReference>
<reference evidence="1 2" key="1">
    <citation type="submission" date="2017-11" db="EMBL/GenBank/DDBJ databases">
        <title>Effect of PGPRs.</title>
        <authorList>
            <person name="Oliva R."/>
            <person name="Nong J."/>
            <person name="Roman V."/>
        </authorList>
    </citation>
    <scope>NUCLEOTIDE SEQUENCE [LARGE SCALE GENOMIC DNA]</scope>
    <source>
        <strain evidence="1">Inb918</strain>
    </source>
</reference>
<dbReference type="AlphaFoldDB" id="A0A3T0JV12"/>
<dbReference type="Gene3D" id="2.60.120.620">
    <property type="entry name" value="q2cbj1_9rhob like domain"/>
    <property type="match status" value="1"/>
</dbReference>
<dbReference type="GO" id="GO:0005506">
    <property type="term" value="F:iron ion binding"/>
    <property type="evidence" value="ECO:0007669"/>
    <property type="project" value="UniProtKB-ARBA"/>
</dbReference>
<dbReference type="PANTHER" id="PTHR20883">
    <property type="entry name" value="PHYTANOYL-COA DIOXYGENASE DOMAIN CONTAINING 1"/>
    <property type="match status" value="1"/>
</dbReference>
<keyword evidence="1" id="KW-0560">Oxidoreductase</keyword>
<dbReference type="SUPFAM" id="SSF51197">
    <property type="entry name" value="Clavaminate synthase-like"/>
    <property type="match status" value="1"/>
</dbReference>
<evidence type="ECO:0000313" key="1">
    <source>
        <dbReference type="EMBL" id="AZV27162.1"/>
    </source>
</evidence>
<evidence type="ECO:0000313" key="2">
    <source>
        <dbReference type="Proteomes" id="UP000282760"/>
    </source>
</evidence>
<organism evidence="1 2">
    <name type="scientific">Pseudomonas syringae</name>
    <dbReference type="NCBI Taxonomy" id="317"/>
    <lineage>
        <taxon>Bacteria</taxon>
        <taxon>Pseudomonadati</taxon>
        <taxon>Pseudomonadota</taxon>
        <taxon>Gammaproteobacteria</taxon>
        <taxon>Pseudomonadales</taxon>
        <taxon>Pseudomonadaceae</taxon>
        <taxon>Pseudomonas</taxon>
    </lineage>
</organism>
<keyword evidence="1" id="KW-0223">Dioxygenase</keyword>
<protein>
    <submittedName>
        <fullName evidence="1">Phytanoyl-CoA dioxygenase</fullName>
    </submittedName>
</protein>
<dbReference type="Proteomes" id="UP000282760">
    <property type="component" value="Chromosome"/>
</dbReference>
<gene>
    <name evidence="1" type="ORF">CT157_14470</name>
</gene>
<dbReference type="EMBL" id="CP024646">
    <property type="protein sequence ID" value="AZV27162.1"/>
    <property type="molecule type" value="Genomic_DNA"/>
</dbReference>
<sequence length="277" mass="30968">MQLSVRKAFLEDGAVLIKGFLSKDQLAECRAAYDWAVENHGPHATRMFDGTEQQSHVDNANPVAKARLEELVASLPFGELFAQLWGSENVWYFAEEVFLKAGGRGSRTLWHQDTSYLPWAGNHWANAWISFESVPKKNALEIVRGSHKGPRYDGTTFRDPNDPTQPLHGGDVLPRLPDIEALRQNDPEAFEIISWATEPGDILLLHPGSLHGGAPVDEAFPDRHTFVFRFFGDDATFHPLPEHSAGGYPQQGVLFTEELSTLKAGDAFRHPTFRQLL</sequence>
<dbReference type="PANTHER" id="PTHR20883:SF49">
    <property type="entry name" value="PHYTANOYL-COA DIOXYGENASE"/>
    <property type="match status" value="1"/>
</dbReference>
<name>A0A3T0JV12_PSESX</name>